<comment type="caution">
    <text evidence="2">The sequence shown here is derived from an EMBL/GenBank/DDBJ whole genome shotgun (WGS) entry which is preliminary data.</text>
</comment>
<protein>
    <submittedName>
        <fullName evidence="2">Uncharacterized protein</fullName>
    </submittedName>
</protein>
<evidence type="ECO:0000313" key="3">
    <source>
        <dbReference type="Proteomes" id="UP000775213"/>
    </source>
</evidence>
<sequence length="140" mass="15281">MTLLLGPPSSGKNSKPSGCGETPNALQSEPKILELIEKNGKTHISDSLEFVGVSTKLSIMYDELLLEESMDNDSHAGNVITTSETITDGFQDQVLHMLQYAKVSSFDVHSLIIKYSFGFFLSIGNALIHAYRLLEDACNA</sequence>
<name>A0AAV7FTB3_DENCH</name>
<accession>A0AAV7FTB3</accession>
<evidence type="ECO:0000313" key="2">
    <source>
        <dbReference type="EMBL" id="KAH0452834.1"/>
    </source>
</evidence>
<keyword evidence="3" id="KW-1185">Reference proteome</keyword>
<evidence type="ECO:0000256" key="1">
    <source>
        <dbReference type="SAM" id="MobiDB-lite"/>
    </source>
</evidence>
<proteinExistence type="predicted"/>
<feature type="region of interest" description="Disordered" evidence="1">
    <location>
        <begin position="1"/>
        <end position="25"/>
    </location>
</feature>
<gene>
    <name evidence="2" type="ORF">IEQ34_017158</name>
</gene>
<feature type="compositionally biased region" description="Low complexity" evidence="1">
    <location>
        <begin position="1"/>
        <end position="20"/>
    </location>
</feature>
<dbReference type="Proteomes" id="UP000775213">
    <property type="component" value="Unassembled WGS sequence"/>
</dbReference>
<dbReference type="EMBL" id="JAGFBR010000016">
    <property type="protein sequence ID" value="KAH0452834.1"/>
    <property type="molecule type" value="Genomic_DNA"/>
</dbReference>
<dbReference type="AlphaFoldDB" id="A0AAV7FTB3"/>
<organism evidence="2 3">
    <name type="scientific">Dendrobium chrysotoxum</name>
    <name type="common">Orchid</name>
    <dbReference type="NCBI Taxonomy" id="161865"/>
    <lineage>
        <taxon>Eukaryota</taxon>
        <taxon>Viridiplantae</taxon>
        <taxon>Streptophyta</taxon>
        <taxon>Embryophyta</taxon>
        <taxon>Tracheophyta</taxon>
        <taxon>Spermatophyta</taxon>
        <taxon>Magnoliopsida</taxon>
        <taxon>Liliopsida</taxon>
        <taxon>Asparagales</taxon>
        <taxon>Orchidaceae</taxon>
        <taxon>Epidendroideae</taxon>
        <taxon>Malaxideae</taxon>
        <taxon>Dendrobiinae</taxon>
        <taxon>Dendrobium</taxon>
    </lineage>
</organism>
<reference evidence="2 3" key="1">
    <citation type="journal article" date="2021" name="Hortic Res">
        <title>Chromosome-scale assembly of the Dendrobium chrysotoxum genome enhances the understanding of orchid evolution.</title>
        <authorList>
            <person name="Zhang Y."/>
            <person name="Zhang G.Q."/>
            <person name="Zhang D."/>
            <person name="Liu X.D."/>
            <person name="Xu X.Y."/>
            <person name="Sun W.H."/>
            <person name="Yu X."/>
            <person name="Zhu X."/>
            <person name="Wang Z.W."/>
            <person name="Zhao X."/>
            <person name="Zhong W.Y."/>
            <person name="Chen H."/>
            <person name="Yin W.L."/>
            <person name="Huang T."/>
            <person name="Niu S.C."/>
            <person name="Liu Z.J."/>
        </authorList>
    </citation>
    <scope>NUCLEOTIDE SEQUENCE [LARGE SCALE GENOMIC DNA]</scope>
    <source>
        <strain evidence="2">Lindl</strain>
    </source>
</reference>